<feature type="active site" description="Proton donor/acceptor" evidence="7">
    <location>
        <position position="180"/>
    </location>
</feature>
<dbReference type="FunFam" id="3.20.20.70:FF:000044">
    <property type="entry name" value="Deoxyribose-phosphate aldolase"/>
    <property type="match status" value="1"/>
</dbReference>
<dbReference type="CDD" id="cd00959">
    <property type="entry name" value="DeoC"/>
    <property type="match status" value="1"/>
</dbReference>
<dbReference type="InterPro" id="IPR011343">
    <property type="entry name" value="DeoC"/>
</dbReference>
<dbReference type="InterPro" id="IPR028581">
    <property type="entry name" value="DeoC_typeI"/>
</dbReference>
<comment type="pathway">
    <text evidence="7">Carbohydrate degradation; 2-deoxy-D-ribose 1-phosphate degradation; D-glyceraldehyde 3-phosphate and acetaldehyde from 2-deoxy-alpha-D-ribose 1-phosphate: step 2/2.</text>
</comment>
<reference evidence="8 9" key="1">
    <citation type="submission" date="2019-04" db="EMBL/GenBank/DDBJ databases">
        <title>Microbes associate with the intestines of laboratory mice.</title>
        <authorList>
            <person name="Navarre W."/>
            <person name="Wong E."/>
            <person name="Huang K."/>
            <person name="Tropini C."/>
            <person name="Ng K."/>
            <person name="Yu B."/>
        </authorList>
    </citation>
    <scope>NUCLEOTIDE SEQUENCE [LARGE SCALE GENOMIC DNA]</scope>
    <source>
        <strain evidence="8 9">NM07_P-09</strain>
    </source>
</reference>
<dbReference type="PANTHER" id="PTHR10889:SF1">
    <property type="entry name" value="DEOXYRIBOSE-PHOSPHATE ALDOLASE"/>
    <property type="match status" value="1"/>
</dbReference>
<evidence type="ECO:0000256" key="4">
    <source>
        <dbReference type="ARBA" id="ARBA00023270"/>
    </source>
</evidence>
<dbReference type="PIRSF" id="PIRSF001357">
    <property type="entry name" value="DeoC"/>
    <property type="match status" value="1"/>
</dbReference>
<comment type="similarity">
    <text evidence="1 7">Belongs to the DeoC/FbaB aldolase family. DeoC type 1 subfamily.</text>
</comment>
<evidence type="ECO:0000256" key="3">
    <source>
        <dbReference type="ARBA" id="ARBA00023239"/>
    </source>
</evidence>
<dbReference type="GO" id="GO:0005737">
    <property type="term" value="C:cytoplasm"/>
    <property type="evidence" value="ECO:0007669"/>
    <property type="project" value="UniProtKB-SubCell"/>
</dbReference>
<feature type="active site" description="Proton donor/acceptor" evidence="7">
    <location>
        <position position="89"/>
    </location>
</feature>
<dbReference type="Proteomes" id="UP000310263">
    <property type="component" value="Unassembled WGS sequence"/>
</dbReference>
<dbReference type="EC" id="4.1.2.4" evidence="7"/>
<dbReference type="HAMAP" id="MF_00114">
    <property type="entry name" value="DeoC_type1"/>
    <property type="match status" value="1"/>
</dbReference>
<keyword evidence="2 7" id="KW-0963">Cytoplasm</keyword>
<dbReference type="InterPro" id="IPR013785">
    <property type="entry name" value="Aldolase_TIM"/>
</dbReference>
<accession>A0A4S2F279</accession>
<dbReference type="GO" id="GO:0004139">
    <property type="term" value="F:deoxyribose-phosphate aldolase activity"/>
    <property type="evidence" value="ECO:0007669"/>
    <property type="project" value="UniProtKB-UniRule"/>
</dbReference>
<evidence type="ECO:0000256" key="7">
    <source>
        <dbReference type="HAMAP-Rule" id="MF_00114"/>
    </source>
</evidence>
<evidence type="ECO:0000313" key="8">
    <source>
        <dbReference type="EMBL" id="TGY63048.1"/>
    </source>
</evidence>
<keyword evidence="3 7" id="KW-0456">Lyase</keyword>
<gene>
    <name evidence="7 8" type="primary">deoC</name>
    <name evidence="8" type="ORF">E5334_00565</name>
</gene>
<dbReference type="UniPathway" id="UPA00002">
    <property type="reaction ID" value="UER00468"/>
</dbReference>
<comment type="subcellular location">
    <subcellularLocation>
        <location evidence="7">Cytoplasm</location>
    </subcellularLocation>
</comment>
<dbReference type="GO" id="GO:0006018">
    <property type="term" value="P:2-deoxyribose 1-phosphate catabolic process"/>
    <property type="evidence" value="ECO:0007669"/>
    <property type="project" value="UniProtKB-UniRule"/>
</dbReference>
<protein>
    <recommendedName>
        <fullName evidence="7">Deoxyribose-phosphate aldolase</fullName>
        <shortName evidence="7">DERA</shortName>
        <ecNumber evidence="7">4.1.2.4</ecNumber>
    </recommendedName>
    <alternativeName>
        <fullName evidence="7">2-deoxy-D-ribose 5-phosphate aldolase</fullName>
    </alternativeName>
    <alternativeName>
        <fullName evidence="7">Phosphodeoxyriboaldolase</fullName>
        <shortName evidence="7">Deoxyriboaldolase</shortName>
    </alternativeName>
</protein>
<dbReference type="InterPro" id="IPR002915">
    <property type="entry name" value="DeoC/FbaB/LacD_aldolase"/>
</dbReference>
<evidence type="ECO:0000313" key="9">
    <source>
        <dbReference type="Proteomes" id="UP000310263"/>
    </source>
</evidence>
<evidence type="ECO:0000256" key="1">
    <source>
        <dbReference type="ARBA" id="ARBA00010936"/>
    </source>
</evidence>
<dbReference type="SMART" id="SM01133">
    <property type="entry name" value="DeoC"/>
    <property type="match status" value="1"/>
</dbReference>
<dbReference type="NCBIfam" id="TIGR00126">
    <property type="entry name" value="deoC"/>
    <property type="match status" value="1"/>
</dbReference>
<dbReference type="GO" id="GO:0016052">
    <property type="term" value="P:carbohydrate catabolic process"/>
    <property type="evidence" value="ECO:0007669"/>
    <property type="project" value="TreeGrafter"/>
</dbReference>
<comment type="catalytic activity">
    <reaction evidence="5 7">
        <text>2-deoxy-D-ribose 5-phosphate = D-glyceraldehyde 3-phosphate + acetaldehyde</text>
        <dbReference type="Rhea" id="RHEA:12821"/>
        <dbReference type="ChEBI" id="CHEBI:15343"/>
        <dbReference type="ChEBI" id="CHEBI:59776"/>
        <dbReference type="ChEBI" id="CHEBI:62877"/>
        <dbReference type="EC" id="4.1.2.4"/>
    </reaction>
</comment>
<sequence>MKLNGLIDHTILKATATRADIERLCDEAIEHNFASVCVNTCWVPLCAERLANSEVEVCCVVGFPLGAMATDPKAYEARWAVDNGADEVDMVLNVGWLLAGEDDAVRADIAAVVEAAQGRCVKVILETCYLNDEQIERACRLSVEAHATFVKTSTGFGTGGATVHDVALMTKAVNGAAKVKASGGIHTAEEAAAMVEAGADRIGTSSGIAIVAE</sequence>
<evidence type="ECO:0000256" key="2">
    <source>
        <dbReference type="ARBA" id="ARBA00022490"/>
    </source>
</evidence>
<dbReference type="RefSeq" id="WP_136011674.1">
    <property type="nucleotide sequence ID" value="NZ_SRYE01000001.1"/>
</dbReference>
<dbReference type="SUPFAM" id="SSF51569">
    <property type="entry name" value="Aldolase"/>
    <property type="match status" value="1"/>
</dbReference>
<dbReference type="GO" id="GO:0009264">
    <property type="term" value="P:deoxyribonucleotide catabolic process"/>
    <property type="evidence" value="ECO:0007669"/>
    <property type="project" value="UniProtKB-UniRule"/>
</dbReference>
<dbReference type="Pfam" id="PF01791">
    <property type="entry name" value="DeoC"/>
    <property type="match status" value="1"/>
</dbReference>
<proteinExistence type="inferred from homology"/>
<dbReference type="Gene3D" id="3.20.20.70">
    <property type="entry name" value="Aldolase class I"/>
    <property type="match status" value="1"/>
</dbReference>
<evidence type="ECO:0000256" key="5">
    <source>
        <dbReference type="ARBA" id="ARBA00048791"/>
    </source>
</evidence>
<organism evidence="8 9">
    <name type="scientific">Muricaecibacterium torontonense</name>
    <dbReference type="NCBI Taxonomy" id="3032871"/>
    <lineage>
        <taxon>Bacteria</taxon>
        <taxon>Bacillati</taxon>
        <taxon>Actinomycetota</taxon>
        <taxon>Coriobacteriia</taxon>
        <taxon>Coriobacteriales</taxon>
        <taxon>Atopobiaceae</taxon>
        <taxon>Muricaecibacterium</taxon>
    </lineage>
</organism>
<dbReference type="PANTHER" id="PTHR10889">
    <property type="entry name" value="DEOXYRIBOSE-PHOSPHATE ALDOLASE"/>
    <property type="match status" value="1"/>
</dbReference>
<feature type="active site" description="Schiff-base intermediate with acetaldehyde" evidence="7">
    <location>
        <position position="151"/>
    </location>
</feature>
<keyword evidence="4 7" id="KW-0704">Schiff base</keyword>
<dbReference type="AlphaFoldDB" id="A0A4S2F279"/>
<name>A0A4S2F279_9ACTN</name>
<dbReference type="OrthoDB" id="6579831at2"/>
<keyword evidence="9" id="KW-1185">Reference proteome</keyword>
<evidence type="ECO:0000256" key="6">
    <source>
        <dbReference type="ARBA" id="ARBA00056337"/>
    </source>
</evidence>
<comment type="function">
    <text evidence="6 7">Catalyzes a reversible aldol reaction between acetaldehyde and D-glyceraldehyde 3-phosphate to generate 2-deoxy-D-ribose 5-phosphate.</text>
</comment>
<dbReference type="EMBL" id="SRYE01000001">
    <property type="protein sequence ID" value="TGY63048.1"/>
    <property type="molecule type" value="Genomic_DNA"/>
</dbReference>
<comment type="caution">
    <text evidence="8">The sequence shown here is derived from an EMBL/GenBank/DDBJ whole genome shotgun (WGS) entry which is preliminary data.</text>
</comment>